<dbReference type="Proteomes" id="UP000791440">
    <property type="component" value="Unassembled WGS sequence"/>
</dbReference>
<dbReference type="PANTHER" id="PTHR11022">
    <property type="entry name" value="PEPTIDOGLYCAN RECOGNITION PROTEIN"/>
    <property type="match status" value="1"/>
</dbReference>
<sequence length="181" mass="20586">MWLAADANNSLKTTDFEPLRLVIVQHTVSSVCHRFIICAAELRTLQGYFLKNLKHDIPYNFIIGNDGRVYEGRGWSVIGAHTLGYNSCSMGLGFIGDYREELPAHAEVTPLMMERTQMLLKDGVARGVLHRDFKIVGAKDLRHSDSPGSNLYNAIRQLPYYDHENIFHGKNCEQIRAMFQD</sequence>
<dbReference type="CDD" id="cd06583">
    <property type="entry name" value="PGRP"/>
    <property type="match status" value="1"/>
</dbReference>
<reference evidence="4" key="1">
    <citation type="journal article" date="2016" name="Insect Biochem. Mol. Biol.">
        <title>Multifaceted biological insights from a draft genome sequence of the tobacco hornworm moth, Manduca sexta.</title>
        <authorList>
            <person name="Kanost M.R."/>
            <person name="Arrese E.L."/>
            <person name="Cao X."/>
            <person name="Chen Y.R."/>
            <person name="Chellapilla S."/>
            <person name="Goldsmith M.R."/>
            <person name="Grosse-Wilde E."/>
            <person name="Heckel D.G."/>
            <person name="Herndon N."/>
            <person name="Jiang H."/>
            <person name="Papanicolaou A."/>
            <person name="Qu J."/>
            <person name="Soulages J.L."/>
            <person name="Vogel H."/>
            <person name="Walters J."/>
            <person name="Waterhouse R.M."/>
            <person name="Ahn S.J."/>
            <person name="Almeida F.C."/>
            <person name="An C."/>
            <person name="Aqrawi P."/>
            <person name="Bretschneider A."/>
            <person name="Bryant W.B."/>
            <person name="Bucks S."/>
            <person name="Chao H."/>
            <person name="Chevignon G."/>
            <person name="Christen J.M."/>
            <person name="Clarke D.F."/>
            <person name="Dittmer N.T."/>
            <person name="Ferguson L.C.F."/>
            <person name="Garavelou S."/>
            <person name="Gordon K.H.J."/>
            <person name="Gunaratna R.T."/>
            <person name="Han Y."/>
            <person name="Hauser F."/>
            <person name="He Y."/>
            <person name="Heidel-Fischer H."/>
            <person name="Hirsh A."/>
            <person name="Hu Y."/>
            <person name="Jiang H."/>
            <person name="Kalra D."/>
            <person name="Klinner C."/>
            <person name="Konig C."/>
            <person name="Kovar C."/>
            <person name="Kroll A.R."/>
            <person name="Kuwar S.S."/>
            <person name="Lee S.L."/>
            <person name="Lehman R."/>
            <person name="Li K."/>
            <person name="Li Z."/>
            <person name="Liang H."/>
            <person name="Lovelace S."/>
            <person name="Lu Z."/>
            <person name="Mansfield J.H."/>
            <person name="McCulloch K.J."/>
            <person name="Mathew T."/>
            <person name="Morton B."/>
            <person name="Muzny D.M."/>
            <person name="Neunemann D."/>
            <person name="Ongeri F."/>
            <person name="Pauchet Y."/>
            <person name="Pu L.L."/>
            <person name="Pyrousis I."/>
            <person name="Rao X.J."/>
            <person name="Redding A."/>
            <person name="Roesel C."/>
            <person name="Sanchez-Gracia A."/>
            <person name="Schaack S."/>
            <person name="Shukla A."/>
            <person name="Tetreau G."/>
            <person name="Wang Y."/>
            <person name="Xiong G.H."/>
            <person name="Traut W."/>
            <person name="Walsh T.K."/>
            <person name="Worley K.C."/>
            <person name="Wu D."/>
            <person name="Wu W."/>
            <person name="Wu Y.Q."/>
            <person name="Zhang X."/>
            <person name="Zou Z."/>
            <person name="Zucker H."/>
            <person name="Briscoe A.D."/>
            <person name="Burmester T."/>
            <person name="Clem R.J."/>
            <person name="Feyereisen R."/>
            <person name="Grimmelikhuijzen C.J.P."/>
            <person name="Hamodrakas S.J."/>
            <person name="Hansson B.S."/>
            <person name="Huguet E."/>
            <person name="Jermiin L.S."/>
            <person name="Lan Q."/>
            <person name="Lehman H.K."/>
            <person name="Lorenzen M."/>
            <person name="Merzendorfer H."/>
            <person name="Michalopoulos I."/>
            <person name="Morton D.B."/>
            <person name="Muthukrishnan S."/>
            <person name="Oakeshott J.G."/>
            <person name="Palmer W."/>
            <person name="Park Y."/>
            <person name="Passarelli A.L."/>
            <person name="Rozas J."/>
            <person name="Schwartz L.M."/>
            <person name="Smith W."/>
            <person name="Southgate A."/>
            <person name="Vilcinskas A."/>
            <person name="Vogt R."/>
            <person name="Wang P."/>
            <person name="Werren J."/>
            <person name="Yu X.Q."/>
            <person name="Zhou J.J."/>
            <person name="Brown S.J."/>
            <person name="Scherer S.E."/>
            <person name="Richards S."/>
            <person name="Blissard G.W."/>
        </authorList>
    </citation>
    <scope>NUCLEOTIDE SEQUENCE</scope>
</reference>
<dbReference type="InterPro" id="IPR006619">
    <property type="entry name" value="PGRP_domain_met/bac"/>
</dbReference>
<evidence type="ECO:0008006" key="6">
    <source>
        <dbReference type="Google" id="ProtNLM"/>
    </source>
</evidence>
<dbReference type="AlphaFoldDB" id="A0A922CSN4"/>
<dbReference type="GO" id="GO:0008745">
    <property type="term" value="F:N-acetylmuramoyl-L-alanine amidase activity"/>
    <property type="evidence" value="ECO:0007669"/>
    <property type="project" value="InterPro"/>
</dbReference>
<dbReference type="SMART" id="SM00644">
    <property type="entry name" value="Ami_2"/>
    <property type="match status" value="1"/>
</dbReference>
<evidence type="ECO:0000313" key="4">
    <source>
        <dbReference type="EMBL" id="KAG6458075.1"/>
    </source>
</evidence>
<name>A0A922CSN4_MANSE</name>
<dbReference type="SMART" id="SM00701">
    <property type="entry name" value="PGRP"/>
    <property type="match status" value="1"/>
</dbReference>
<keyword evidence="5" id="KW-1185">Reference proteome</keyword>
<dbReference type="InterPro" id="IPR002502">
    <property type="entry name" value="Amidase_domain"/>
</dbReference>
<dbReference type="Pfam" id="PF01510">
    <property type="entry name" value="Amidase_2"/>
    <property type="match status" value="1"/>
</dbReference>
<evidence type="ECO:0000256" key="1">
    <source>
        <dbReference type="ARBA" id="ARBA00007553"/>
    </source>
</evidence>
<gene>
    <name evidence="4" type="ORF">O3G_MSEX010651</name>
</gene>
<dbReference type="GO" id="GO:0009253">
    <property type="term" value="P:peptidoglycan catabolic process"/>
    <property type="evidence" value="ECO:0007669"/>
    <property type="project" value="InterPro"/>
</dbReference>
<reference evidence="4" key="2">
    <citation type="submission" date="2020-12" db="EMBL/GenBank/DDBJ databases">
        <authorList>
            <person name="Kanost M."/>
        </authorList>
    </citation>
    <scope>NUCLEOTIDE SEQUENCE</scope>
</reference>
<evidence type="ECO:0000313" key="5">
    <source>
        <dbReference type="Proteomes" id="UP000791440"/>
    </source>
</evidence>
<comment type="similarity">
    <text evidence="1">Belongs to the N-acetylmuramoyl-L-alanine amidase 2 family.</text>
</comment>
<comment type="caution">
    <text evidence="4">The sequence shown here is derived from an EMBL/GenBank/DDBJ whole genome shotgun (WGS) entry which is preliminary data.</text>
</comment>
<dbReference type="EMBL" id="JH668570">
    <property type="protein sequence ID" value="KAG6458076.1"/>
    <property type="molecule type" value="Genomic_DNA"/>
</dbReference>
<organism evidence="4 5">
    <name type="scientific">Manduca sexta</name>
    <name type="common">Tobacco hawkmoth</name>
    <name type="synonym">Tobacco hornworm</name>
    <dbReference type="NCBI Taxonomy" id="7130"/>
    <lineage>
        <taxon>Eukaryota</taxon>
        <taxon>Metazoa</taxon>
        <taxon>Ecdysozoa</taxon>
        <taxon>Arthropoda</taxon>
        <taxon>Hexapoda</taxon>
        <taxon>Insecta</taxon>
        <taxon>Pterygota</taxon>
        <taxon>Neoptera</taxon>
        <taxon>Endopterygota</taxon>
        <taxon>Lepidoptera</taxon>
        <taxon>Glossata</taxon>
        <taxon>Ditrysia</taxon>
        <taxon>Bombycoidea</taxon>
        <taxon>Sphingidae</taxon>
        <taxon>Sphinginae</taxon>
        <taxon>Sphingini</taxon>
        <taxon>Manduca</taxon>
    </lineage>
</organism>
<protein>
    <recommendedName>
        <fullName evidence="6">Peptidoglycan-recognition protein</fullName>
    </recommendedName>
</protein>
<dbReference type="EMBL" id="JH668570">
    <property type="protein sequence ID" value="KAG6458075.1"/>
    <property type="molecule type" value="Genomic_DNA"/>
</dbReference>
<accession>A0A922CSN4</accession>
<dbReference type="GO" id="GO:0008270">
    <property type="term" value="F:zinc ion binding"/>
    <property type="evidence" value="ECO:0007669"/>
    <property type="project" value="InterPro"/>
</dbReference>
<dbReference type="PANTHER" id="PTHR11022:SF74">
    <property type="entry name" value="PEPTIDOGLYCAN-RECOGNITION PROTEIN SA"/>
    <property type="match status" value="1"/>
</dbReference>
<evidence type="ECO:0000259" key="3">
    <source>
        <dbReference type="SMART" id="SM00701"/>
    </source>
</evidence>
<feature type="domain" description="Peptidoglycan recognition protein family" evidence="3">
    <location>
        <begin position="2"/>
        <end position="142"/>
    </location>
</feature>
<proteinExistence type="inferred from homology"/>
<feature type="domain" description="N-acetylmuramoyl-L-alanine amidase" evidence="2">
    <location>
        <begin position="6"/>
        <end position="148"/>
    </location>
</feature>
<dbReference type="InterPro" id="IPR015510">
    <property type="entry name" value="PGRP"/>
</dbReference>
<evidence type="ECO:0000259" key="2">
    <source>
        <dbReference type="SMART" id="SM00644"/>
    </source>
</evidence>